<proteinExistence type="predicted"/>
<reference evidence="2 3" key="1">
    <citation type="submission" date="2014-12" db="EMBL/GenBank/DDBJ databases">
        <title>Draft genome sequences of 29 type strains of Enterococci.</title>
        <authorList>
            <person name="Zhong Z."/>
            <person name="Sun Z."/>
            <person name="Liu W."/>
            <person name="Zhang W."/>
            <person name="Zhang H."/>
        </authorList>
    </citation>
    <scope>NUCLEOTIDE SEQUENCE [LARGE SCALE GENOMIC DNA]</scope>
    <source>
        <strain evidence="2 3">DSM 22802</strain>
    </source>
</reference>
<evidence type="ECO:0000313" key="2">
    <source>
        <dbReference type="EMBL" id="OJG36336.1"/>
    </source>
</evidence>
<protein>
    <recommendedName>
        <fullName evidence="1">DinB-like domain-containing protein</fullName>
    </recommendedName>
</protein>
<dbReference type="Pfam" id="PF12867">
    <property type="entry name" value="DinB_2"/>
    <property type="match status" value="1"/>
</dbReference>
<sequence length="169" mass="19252">MKSTQLAMEILDRAQERFEDTFEQMTTEEANKMPAPLIKSVTWLMWHTARELDLQISALNGTEALWTSAGWTEKFALDLPDDTEDYRHSPEEAAKVVVTDRQLVLEYLSASIDFTKKYLEQLDESSLTDVIDTNWTPPVTRQARIVSAIDDAAMHSGQAVYTRRLVIGK</sequence>
<keyword evidence="3" id="KW-1185">Reference proteome</keyword>
<gene>
    <name evidence="2" type="ORF">RV00_GL001695</name>
</gene>
<dbReference type="EMBL" id="JXKM01000003">
    <property type="protein sequence ID" value="OJG36336.1"/>
    <property type="molecule type" value="Genomic_DNA"/>
</dbReference>
<organism evidence="2 3">
    <name type="scientific">Enterococcus devriesei</name>
    <dbReference type="NCBI Taxonomy" id="319970"/>
    <lineage>
        <taxon>Bacteria</taxon>
        <taxon>Bacillati</taxon>
        <taxon>Bacillota</taxon>
        <taxon>Bacilli</taxon>
        <taxon>Lactobacillales</taxon>
        <taxon>Enterococcaceae</taxon>
        <taxon>Enterococcus</taxon>
    </lineage>
</organism>
<dbReference type="AlphaFoldDB" id="A0A1L8SWJ3"/>
<feature type="domain" description="DinB-like" evidence="1">
    <location>
        <begin position="11"/>
        <end position="158"/>
    </location>
</feature>
<dbReference type="InterPro" id="IPR034660">
    <property type="entry name" value="DinB/YfiT-like"/>
</dbReference>
<name>A0A1L8SWJ3_9ENTE</name>
<dbReference type="RefSeq" id="WP_071861580.1">
    <property type="nucleotide sequence ID" value="NZ_JBHLVS010000031.1"/>
</dbReference>
<dbReference type="OrthoDB" id="2363925at2"/>
<dbReference type="SUPFAM" id="SSF109854">
    <property type="entry name" value="DinB/YfiT-like putative metalloenzymes"/>
    <property type="match status" value="1"/>
</dbReference>
<comment type="caution">
    <text evidence="2">The sequence shown here is derived from an EMBL/GenBank/DDBJ whole genome shotgun (WGS) entry which is preliminary data.</text>
</comment>
<dbReference type="Gene3D" id="1.20.120.450">
    <property type="entry name" value="dinb family like domain"/>
    <property type="match status" value="1"/>
</dbReference>
<dbReference type="InterPro" id="IPR024775">
    <property type="entry name" value="DinB-like"/>
</dbReference>
<evidence type="ECO:0000313" key="3">
    <source>
        <dbReference type="Proteomes" id="UP000183700"/>
    </source>
</evidence>
<evidence type="ECO:0000259" key="1">
    <source>
        <dbReference type="Pfam" id="PF12867"/>
    </source>
</evidence>
<accession>A0A1L8SWJ3</accession>
<dbReference type="STRING" id="319970.RV00_GL001695"/>
<dbReference type="Proteomes" id="UP000183700">
    <property type="component" value="Unassembled WGS sequence"/>
</dbReference>